<evidence type="ECO:0000256" key="2">
    <source>
        <dbReference type="ARBA" id="ARBA00066641"/>
    </source>
</evidence>
<dbReference type="PRINTS" id="PR00080">
    <property type="entry name" value="SDRFAMILY"/>
</dbReference>
<evidence type="ECO:0000313" key="5">
    <source>
        <dbReference type="EMBL" id="PVM77682.1"/>
    </source>
</evidence>
<dbReference type="PANTHER" id="PTHR42760">
    <property type="entry name" value="SHORT-CHAIN DEHYDROGENASES/REDUCTASES FAMILY MEMBER"/>
    <property type="match status" value="1"/>
</dbReference>
<dbReference type="InterPro" id="IPR002347">
    <property type="entry name" value="SDR_fam"/>
</dbReference>
<dbReference type="AlphaFoldDB" id="A0A2T9J829"/>
<dbReference type="InterPro" id="IPR057326">
    <property type="entry name" value="KR_dom"/>
</dbReference>
<dbReference type="EMBL" id="QDKP01000049">
    <property type="protein sequence ID" value="PVM77682.1"/>
    <property type="molecule type" value="Genomic_DNA"/>
</dbReference>
<dbReference type="GO" id="GO:0030497">
    <property type="term" value="P:fatty acid elongation"/>
    <property type="evidence" value="ECO:0007669"/>
    <property type="project" value="TreeGrafter"/>
</dbReference>
<organism evidence="5 6">
    <name type="scientific">Caulobacter radicis</name>
    <dbReference type="NCBI Taxonomy" id="2172650"/>
    <lineage>
        <taxon>Bacteria</taxon>
        <taxon>Pseudomonadati</taxon>
        <taxon>Pseudomonadota</taxon>
        <taxon>Alphaproteobacteria</taxon>
        <taxon>Caulobacterales</taxon>
        <taxon>Caulobacteraceae</taxon>
        <taxon>Caulobacter</taxon>
    </lineage>
</organism>
<comment type="caution">
    <text evidence="5">The sequence shown here is derived from an EMBL/GenBank/DDBJ whole genome shotgun (WGS) entry which is preliminary data.</text>
</comment>
<evidence type="ECO:0000256" key="1">
    <source>
        <dbReference type="ARBA" id="ARBA00006484"/>
    </source>
</evidence>
<accession>A0A2T9J829</accession>
<comment type="similarity">
    <text evidence="1">Belongs to the short-chain dehydrogenases/reductases (SDR) family.</text>
</comment>
<dbReference type="Pfam" id="PF13561">
    <property type="entry name" value="adh_short_C2"/>
    <property type="match status" value="1"/>
</dbReference>
<feature type="domain" description="Ketoreductase" evidence="4">
    <location>
        <begin position="4"/>
        <end position="176"/>
    </location>
</feature>
<dbReference type="InterPro" id="IPR036291">
    <property type="entry name" value="NAD(P)-bd_dom_sf"/>
</dbReference>
<evidence type="ECO:0000259" key="4">
    <source>
        <dbReference type="SMART" id="SM00822"/>
    </source>
</evidence>
<name>A0A2T9J829_9CAUL</name>
<sequence length="241" mass="24439">MAGKVALVTGGASGIGAASAQRLAAEGATVVIGDLSVTPSDRSALGLDVADPASVEAAIATILERHGRLDCLVHSAGVARTLPFLETPVDEFDRILAVNLRGTFIVGQAAARAMMPGGGGSIVNIGSVSGMLGSGRRSAYGASKAGVIHLSKVMAVELAKQGVRVNVVSPGPIDTPLVNGFYTEAIRKEWIDRVPMGRFGAPAEVAPMVAFLCSDDASYVTGQTIAVDGGFAIAGLHDDAD</sequence>
<dbReference type="FunFam" id="3.40.50.720:FF:000084">
    <property type="entry name" value="Short-chain dehydrogenase reductase"/>
    <property type="match status" value="1"/>
</dbReference>
<dbReference type="EC" id="1.1.1.175" evidence="2"/>
<dbReference type="NCBIfam" id="NF005559">
    <property type="entry name" value="PRK07231.1"/>
    <property type="match status" value="1"/>
</dbReference>
<dbReference type="CDD" id="cd05233">
    <property type="entry name" value="SDR_c"/>
    <property type="match status" value="1"/>
</dbReference>
<keyword evidence="6" id="KW-1185">Reference proteome</keyword>
<dbReference type="PANTHER" id="PTHR42760:SF123">
    <property type="entry name" value="OXIDOREDUCTASE"/>
    <property type="match status" value="1"/>
</dbReference>
<dbReference type="PRINTS" id="PR00081">
    <property type="entry name" value="GDHRDH"/>
</dbReference>
<dbReference type="InterPro" id="IPR020904">
    <property type="entry name" value="Sc_DH/Rdtase_CS"/>
</dbReference>
<protein>
    <recommendedName>
        <fullName evidence="3">D-xylose 1-dehydrogenase</fullName>
        <ecNumber evidence="2">1.1.1.175</ecNumber>
    </recommendedName>
</protein>
<dbReference type="Gene3D" id="3.40.50.720">
    <property type="entry name" value="NAD(P)-binding Rossmann-like Domain"/>
    <property type="match status" value="1"/>
</dbReference>
<dbReference type="Proteomes" id="UP000244913">
    <property type="component" value="Unassembled WGS sequence"/>
</dbReference>
<dbReference type="GO" id="GO:0047838">
    <property type="term" value="F:D-xylose 1-dehydrogenase (NAD+) activity"/>
    <property type="evidence" value="ECO:0007669"/>
    <property type="project" value="UniProtKB-EC"/>
</dbReference>
<dbReference type="SUPFAM" id="SSF51735">
    <property type="entry name" value="NAD(P)-binding Rossmann-fold domains"/>
    <property type="match status" value="1"/>
</dbReference>
<dbReference type="PROSITE" id="PS00061">
    <property type="entry name" value="ADH_SHORT"/>
    <property type="match status" value="1"/>
</dbReference>
<reference evidence="5 6" key="1">
    <citation type="submission" date="2018-04" db="EMBL/GenBank/DDBJ databases">
        <title>The genome sequence of Caulobacter sp. 736.</title>
        <authorList>
            <person name="Gao J."/>
            <person name="Sun J."/>
        </authorList>
    </citation>
    <scope>NUCLEOTIDE SEQUENCE [LARGE SCALE GENOMIC DNA]</scope>
    <source>
        <strain evidence="5 6">736</strain>
    </source>
</reference>
<gene>
    <name evidence="5" type="ORF">DDF65_16210</name>
</gene>
<proteinExistence type="inferred from homology"/>
<dbReference type="SMART" id="SM00822">
    <property type="entry name" value="PKS_KR"/>
    <property type="match status" value="1"/>
</dbReference>
<evidence type="ECO:0000313" key="6">
    <source>
        <dbReference type="Proteomes" id="UP000244913"/>
    </source>
</evidence>
<evidence type="ECO:0000256" key="3">
    <source>
        <dbReference type="ARBA" id="ARBA00069939"/>
    </source>
</evidence>